<dbReference type="EMBL" id="JAAGWZ010000005">
    <property type="protein sequence ID" value="NEM92439.1"/>
    <property type="molecule type" value="Genomic_DNA"/>
</dbReference>
<comment type="caution">
    <text evidence="3">The sequence shown here is derived from an EMBL/GenBank/DDBJ whole genome shotgun (WGS) entry which is preliminary data.</text>
</comment>
<feature type="domain" description="SseB protein N-terminal" evidence="2">
    <location>
        <begin position="10"/>
        <end position="135"/>
    </location>
</feature>
<proteinExistence type="predicted"/>
<feature type="compositionally biased region" description="Low complexity" evidence="1">
    <location>
        <begin position="214"/>
        <end position="232"/>
    </location>
</feature>
<dbReference type="RefSeq" id="WP_163474503.1">
    <property type="nucleotide sequence ID" value="NZ_JAAGWZ010000005.1"/>
</dbReference>
<dbReference type="Pfam" id="PF07179">
    <property type="entry name" value="SseB"/>
    <property type="match status" value="2"/>
</dbReference>
<evidence type="ECO:0000259" key="2">
    <source>
        <dbReference type="Pfam" id="PF07179"/>
    </source>
</evidence>
<sequence length="314" mass="32315">MTDPVDHHALRSAVAAFADAPDQSGYVEVLRHCLQGDLLLDLTGSDRPELRESGAVFAEGATLTVGSGAGPDGQPALFAYTRQEEIVRMHPATPDDVQSLVQRSVELLGLVQTGDYAWLYIDPVGPSCAISRADIDFALHGERNDAVKEALETRMTAPDDLAPDDDSATTVTDVDAARRDAVLLALAQGGSLLLAISPDSLPGGAPAGEPVGDRASAAPEGEGASEGAAARPAGGGVNVRTTVSPAGDPVLLAFTSGLEVTARNSTDGFAAVPVSEVIKDALAEPYAGLVINPAGPWIALDADDLRRVAELGPR</sequence>
<reference evidence="3 4" key="1">
    <citation type="journal article" date="2014" name="Int. J. Syst. Evol. Microbiol.">
        <title>Description of Galbitalea soli gen. nov., sp. nov., and Frondihabitans sucicola sp. nov.</title>
        <authorList>
            <person name="Kim S.J."/>
            <person name="Lim J.M."/>
            <person name="Ahn J.H."/>
            <person name="Weon H.Y."/>
            <person name="Hamada M."/>
            <person name="Suzuki K."/>
            <person name="Ahn T.Y."/>
            <person name="Kwon S.W."/>
        </authorList>
    </citation>
    <scope>NUCLEOTIDE SEQUENCE [LARGE SCALE GENOMIC DNA]</scope>
    <source>
        <strain evidence="3 4">NBRC 108727</strain>
    </source>
</reference>
<feature type="domain" description="SseB protein N-terminal" evidence="2">
    <location>
        <begin position="206"/>
        <end position="306"/>
    </location>
</feature>
<evidence type="ECO:0000313" key="3">
    <source>
        <dbReference type="EMBL" id="NEM92439.1"/>
    </source>
</evidence>
<accession>A0A7C9TSV8</accession>
<dbReference type="AlphaFoldDB" id="A0A7C9TSV8"/>
<name>A0A7C9TSV8_9MICO</name>
<keyword evidence="4" id="KW-1185">Reference proteome</keyword>
<organism evidence="3 4">
    <name type="scientific">Galbitalea soli</name>
    <dbReference type="NCBI Taxonomy" id="1268042"/>
    <lineage>
        <taxon>Bacteria</taxon>
        <taxon>Bacillati</taxon>
        <taxon>Actinomycetota</taxon>
        <taxon>Actinomycetes</taxon>
        <taxon>Micrococcales</taxon>
        <taxon>Microbacteriaceae</taxon>
        <taxon>Galbitalea</taxon>
    </lineage>
</organism>
<dbReference type="InterPro" id="IPR009839">
    <property type="entry name" value="SseB_N"/>
</dbReference>
<dbReference type="Proteomes" id="UP000479756">
    <property type="component" value="Unassembled WGS sequence"/>
</dbReference>
<protein>
    <submittedName>
        <fullName evidence="3">SseB family protein</fullName>
    </submittedName>
</protein>
<gene>
    <name evidence="3" type="ORF">G3T37_13880</name>
</gene>
<evidence type="ECO:0000256" key="1">
    <source>
        <dbReference type="SAM" id="MobiDB-lite"/>
    </source>
</evidence>
<evidence type="ECO:0000313" key="4">
    <source>
        <dbReference type="Proteomes" id="UP000479756"/>
    </source>
</evidence>
<feature type="region of interest" description="Disordered" evidence="1">
    <location>
        <begin position="204"/>
        <end position="236"/>
    </location>
</feature>